<accession>A0ABT9DX78</accession>
<evidence type="ECO:0000256" key="1">
    <source>
        <dbReference type="SAM" id="MobiDB-lite"/>
    </source>
</evidence>
<proteinExistence type="predicted"/>
<dbReference type="EMBL" id="JAUTWS010000007">
    <property type="protein sequence ID" value="MDO9708500.1"/>
    <property type="molecule type" value="Genomic_DNA"/>
</dbReference>
<comment type="caution">
    <text evidence="2">The sequence shown here is derived from an EMBL/GenBank/DDBJ whole genome shotgun (WGS) entry which is preliminary data.</text>
</comment>
<name>A0ABT9DX78_9PROT</name>
<dbReference type="RefSeq" id="WP_305103370.1">
    <property type="nucleotide sequence ID" value="NZ_JAUTWS010000007.1"/>
</dbReference>
<organism evidence="2 3">
    <name type="scientific">Paracraurococcus lichenis</name>
    <dbReference type="NCBI Taxonomy" id="3064888"/>
    <lineage>
        <taxon>Bacteria</taxon>
        <taxon>Pseudomonadati</taxon>
        <taxon>Pseudomonadota</taxon>
        <taxon>Alphaproteobacteria</taxon>
        <taxon>Acetobacterales</taxon>
        <taxon>Roseomonadaceae</taxon>
        <taxon>Paracraurococcus</taxon>
    </lineage>
</organism>
<sequence length="284" mass="30465">MSGSGEGSPEEVQGGRKEGKGEALHREAEAIELDSLIATVGHFKAAEVWERRALVLTVVIAGFGTSSGATIATSVASTAPSAAVAGTKQNSGSPTEPTKPADRTVFSLLGWAALVSGVATAIGKAIDPEKRANDHCNTGRQYQTLAEDVRFFRTVSLSPEGSSCKPDCMALPTEELKRLRARRQEIHRSAPLILAKAWRAVLSTLNGQDASGTPQDVLWQRICCLKRDLKFKPPSGNGPEDWRVPAWFARVRHFVERLQAAWDGLRGHPARRGAEADATKPVGP</sequence>
<evidence type="ECO:0000313" key="3">
    <source>
        <dbReference type="Proteomes" id="UP001243009"/>
    </source>
</evidence>
<feature type="region of interest" description="Disordered" evidence="1">
    <location>
        <begin position="82"/>
        <end position="101"/>
    </location>
</feature>
<feature type="compositionally biased region" description="Basic and acidic residues" evidence="1">
    <location>
        <begin position="13"/>
        <end position="22"/>
    </location>
</feature>
<reference evidence="2 3" key="1">
    <citation type="submission" date="2023-08" db="EMBL/GenBank/DDBJ databases">
        <title>The draft genome sequence of Paracraurococcus sp. LOR1-02.</title>
        <authorList>
            <person name="Kingkaew E."/>
            <person name="Tanasupawat S."/>
        </authorList>
    </citation>
    <scope>NUCLEOTIDE SEQUENCE [LARGE SCALE GENOMIC DNA]</scope>
    <source>
        <strain evidence="2 3">LOR1-02</strain>
    </source>
</reference>
<evidence type="ECO:0008006" key="4">
    <source>
        <dbReference type="Google" id="ProtNLM"/>
    </source>
</evidence>
<gene>
    <name evidence="2" type="ORF">Q7A36_09105</name>
</gene>
<evidence type="ECO:0000313" key="2">
    <source>
        <dbReference type="EMBL" id="MDO9708500.1"/>
    </source>
</evidence>
<dbReference type="Proteomes" id="UP001243009">
    <property type="component" value="Unassembled WGS sequence"/>
</dbReference>
<keyword evidence="3" id="KW-1185">Reference proteome</keyword>
<feature type="region of interest" description="Disordered" evidence="1">
    <location>
        <begin position="1"/>
        <end position="22"/>
    </location>
</feature>
<protein>
    <recommendedName>
        <fullName evidence="4">Transmembrane protein</fullName>
    </recommendedName>
</protein>